<proteinExistence type="predicted"/>
<evidence type="ECO:0000313" key="2">
    <source>
        <dbReference type="Proteomes" id="UP000054837"/>
    </source>
</evidence>
<keyword evidence="2" id="KW-1185">Reference proteome</keyword>
<organism evidence="1 2">
    <name type="scientific">Serinicoccus chungangensis</name>
    <dbReference type="NCBI Taxonomy" id="767452"/>
    <lineage>
        <taxon>Bacteria</taxon>
        <taxon>Bacillati</taxon>
        <taxon>Actinomycetota</taxon>
        <taxon>Actinomycetes</taxon>
        <taxon>Micrococcales</taxon>
        <taxon>Ornithinimicrobiaceae</taxon>
        <taxon>Serinicoccus</taxon>
    </lineage>
</organism>
<evidence type="ECO:0000313" key="1">
    <source>
        <dbReference type="EMBL" id="KUG52025.1"/>
    </source>
</evidence>
<dbReference type="EMBL" id="LQBL01000031">
    <property type="protein sequence ID" value="KUG52025.1"/>
    <property type="molecule type" value="Genomic_DNA"/>
</dbReference>
<accession>A0A0W8I2R6</accession>
<gene>
    <name evidence="1" type="ORF">AVL62_08375</name>
</gene>
<dbReference type="STRING" id="767452.AVL62_08375"/>
<dbReference type="Proteomes" id="UP000054837">
    <property type="component" value="Unassembled WGS sequence"/>
</dbReference>
<reference evidence="1 2" key="1">
    <citation type="submission" date="2015-12" db="EMBL/GenBank/DDBJ databases">
        <title>Serinicoccus chungangenesis strain CD08_5 genome sequencing and assembly.</title>
        <authorList>
            <person name="Chander A.M."/>
            <person name="Kaur G."/>
            <person name="Nair G.R."/>
            <person name="Dhawan D.K."/>
            <person name="Kochhar R.K."/>
            <person name="Mayilraj S."/>
            <person name="Bhadada S.K."/>
        </authorList>
    </citation>
    <scope>NUCLEOTIDE SEQUENCE [LARGE SCALE GENOMIC DNA]</scope>
    <source>
        <strain evidence="1 2">CD08_5</strain>
    </source>
</reference>
<protein>
    <recommendedName>
        <fullName evidence="3">DUF559 domain-containing protein</fullName>
    </recommendedName>
</protein>
<sequence length="326" mass="35957">MDRQQYGRLARAERRARSRARLDWRQRVAVELADQHGGVARRRDLLRAGLTTDDIRAEIERGVWHRGGSHTVVVHGTVPEGEGVLWRALWESTSSSVLDGASSLVVAGLEHFTPSAVDVSVPNNVVARDIDGVRLHRVRDVGPAIRTGLRRTRPEVAVLRAAEWAASDRQAATIIAMTVQQNLVSPPAVLERWRGVVASSRRELLEAVINDVCDGVHSLNELDFAALCRARGLPEPTRQAVRRGPRGRVYLDVLWEDLGLHVEIHGAHHMQGLTGIDDALRGNDIQLGDPGLVTLVVPVLGLRLQPDAFLDQVERAIRGARRRRAG</sequence>
<comment type="caution">
    <text evidence="1">The sequence shown here is derived from an EMBL/GenBank/DDBJ whole genome shotgun (WGS) entry which is preliminary data.</text>
</comment>
<name>A0A0W8I2R6_9MICO</name>
<evidence type="ECO:0008006" key="3">
    <source>
        <dbReference type="Google" id="ProtNLM"/>
    </source>
</evidence>
<dbReference type="AlphaFoldDB" id="A0A0W8I2R6"/>
<dbReference type="OrthoDB" id="3209715at2"/>